<feature type="compositionally biased region" description="Polar residues" evidence="7">
    <location>
        <begin position="9"/>
        <end position="32"/>
    </location>
</feature>
<organism evidence="10 11">
    <name type="scientific">Cystoisospora suis</name>
    <dbReference type="NCBI Taxonomy" id="483139"/>
    <lineage>
        <taxon>Eukaryota</taxon>
        <taxon>Sar</taxon>
        <taxon>Alveolata</taxon>
        <taxon>Apicomplexa</taxon>
        <taxon>Conoidasida</taxon>
        <taxon>Coccidia</taxon>
        <taxon>Eucoccidiorida</taxon>
        <taxon>Eimeriorina</taxon>
        <taxon>Sarcocystidae</taxon>
        <taxon>Cystoisospora</taxon>
    </lineage>
</organism>
<evidence type="ECO:0000256" key="5">
    <source>
        <dbReference type="ARBA" id="ARBA00023136"/>
    </source>
</evidence>
<dbReference type="InterPro" id="IPR020846">
    <property type="entry name" value="MFS_dom"/>
</dbReference>
<evidence type="ECO:0000256" key="8">
    <source>
        <dbReference type="SAM" id="Phobius"/>
    </source>
</evidence>
<gene>
    <name evidence="10" type="ORF">CSUI_003323</name>
</gene>
<sequence>MEQRDQTLAYKQSSSSEPTLHSVTASAHSLHQSAKRTPGPLPLLARPPVTVHSSTTIPVNGVSNPVLNRAFHEPTSLSAHFPQERARVLHLGTPPSPLNPCVNTPYHSRSPSPPCPHFFTFPSTHPFPTTSLQRNPPRSHSLPICPSHFNLTGIVQQRQATDSRPSRYLPLPGVHTYTPAANTATSRGDSPSGIRNLLPGKSNTGDSSLLPETLHQNRPSGVLKKSETVFETSSPIDPRLPHLPLQTTTAAPSECSNRTISRLPSLSELMTSQMRLQQQGWRADTSPPSSETRAHAKAHILHQMDQLPSGIFQEASNTPKMDRGVSPIHHPRHQALYGNTSPCTPLLSDHGAESVGGGTMMVMMRQAYPGSHASRERFSTSHTTHEETPSSSSSSTSTAGTIVPLGCMVMMAVLCNFDHGVIPAVLSDIQEHFDAIGYIEQSLLGSLVYVGVVSGTFLAGVSTNCMGAKWLLVASLLAASAALYGFSCATSLAVMYTARFFVGFCQALPVVYLPVWVDSFAPEGKKTRWMAYSQLGSIGGSVIGYFLGGILSRVHGDTTGTGLGTSWRTPFQIQAIAMLPVVVVLACLPTSAINVPYHTLLTTGGRWPEDSQRQGSPVQQPPASPSDLFSTRFWNIMTRLASGAKSLLRNPLYVVITLGMSILYFVVTGIQFWVTEYMVVVLKFNKMTVVVLSSLCFLTAPTSGVWCGGCICDLCGGYRQQRTAVRVATLFAGLSSILAVASAYVTNLFLFAVLLWGCLFAGGALVPVAVGILLSSVPFQQRSLSSAISQFSYNVLGWFAAPIVSGAVMDTISTWQAEHLISFQGKELPLSVGFTMILCASFIGFIFFAIANLLTLLPAEEVEKEELEFGLARSRMPTLSF</sequence>
<evidence type="ECO:0000259" key="9">
    <source>
        <dbReference type="PROSITE" id="PS50850"/>
    </source>
</evidence>
<evidence type="ECO:0000256" key="7">
    <source>
        <dbReference type="SAM" id="MobiDB-lite"/>
    </source>
</evidence>
<dbReference type="Gene3D" id="1.20.1250.20">
    <property type="entry name" value="MFS general substrate transporter like domains"/>
    <property type="match status" value="2"/>
</dbReference>
<name>A0A2C6L5L8_9APIC</name>
<keyword evidence="4 8" id="KW-1133">Transmembrane helix</keyword>
<keyword evidence="5 8" id="KW-0472">Membrane</keyword>
<dbReference type="OrthoDB" id="6770063at2759"/>
<feature type="domain" description="Major facilitator superfamily (MFS) profile" evidence="9">
    <location>
        <begin position="404"/>
        <end position="863"/>
    </location>
</feature>
<evidence type="ECO:0000256" key="3">
    <source>
        <dbReference type="ARBA" id="ARBA00022692"/>
    </source>
</evidence>
<dbReference type="PANTHER" id="PTHR23505">
    <property type="entry name" value="SPINSTER"/>
    <property type="match status" value="1"/>
</dbReference>
<evidence type="ECO:0000256" key="2">
    <source>
        <dbReference type="ARBA" id="ARBA00022448"/>
    </source>
</evidence>
<dbReference type="Pfam" id="PF07690">
    <property type="entry name" value="MFS_1"/>
    <property type="match status" value="1"/>
</dbReference>
<reference evidence="10 11" key="1">
    <citation type="journal article" date="2017" name="Int. J. Parasitol.">
        <title>The genome of the protozoan parasite Cystoisospora suis and a reverse vaccinology approach to identify vaccine candidates.</title>
        <authorList>
            <person name="Palmieri N."/>
            <person name="Shrestha A."/>
            <person name="Ruttkowski B."/>
            <person name="Beck T."/>
            <person name="Vogl C."/>
            <person name="Tomley F."/>
            <person name="Blake D.P."/>
            <person name="Joachim A."/>
        </authorList>
    </citation>
    <scope>NUCLEOTIDE SEQUENCE [LARGE SCALE GENOMIC DNA]</scope>
    <source>
        <strain evidence="10 11">Wien I</strain>
    </source>
</reference>
<keyword evidence="11" id="KW-1185">Reference proteome</keyword>
<feature type="transmembrane region" description="Helical" evidence="8">
    <location>
        <begin position="529"/>
        <end position="551"/>
    </location>
</feature>
<dbReference type="CDD" id="cd06174">
    <property type="entry name" value="MFS"/>
    <property type="match status" value="1"/>
</dbReference>
<dbReference type="GO" id="GO:0016020">
    <property type="term" value="C:membrane"/>
    <property type="evidence" value="ECO:0007669"/>
    <property type="project" value="UniProtKB-SubCell"/>
</dbReference>
<evidence type="ECO:0000256" key="4">
    <source>
        <dbReference type="ARBA" id="ARBA00022989"/>
    </source>
</evidence>
<dbReference type="InterPro" id="IPR011701">
    <property type="entry name" value="MFS"/>
</dbReference>
<dbReference type="AlphaFoldDB" id="A0A2C6L5L8"/>
<proteinExistence type="inferred from homology"/>
<feature type="region of interest" description="Disordered" evidence="7">
    <location>
        <begin position="1"/>
        <end position="43"/>
    </location>
</feature>
<feature type="region of interest" description="Disordered" evidence="7">
    <location>
        <begin position="372"/>
        <end position="398"/>
    </location>
</feature>
<evidence type="ECO:0000313" key="11">
    <source>
        <dbReference type="Proteomes" id="UP000221165"/>
    </source>
</evidence>
<feature type="region of interest" description="Disordered" evidence="7">
    <location>
        <begin position="179"/>
        <end position="242"/>
    </location>
</feature>
<feature type="compositionally biased region" description="Low complexity" evidence="7">
    <location>
        <begin position="389"/>
        <end position="398"/>
    </location>
</feature>
<dbReference type="PROSITE" id="PS50850">
    <property type="entry name" value="MFS"/>
    <property type="match status" value="1"/>
</dbReference>
<evidence type="ECO:0000256" key="1">
    <source>
        <dbReference type="ARBA" id="ARBA00004141"/>
    </source>
</evidence>
<protein>
    <submittedName>
        <fullName evidence="10">Major facilitator family protein</fullName>
    </submittedName>
</protein>
<feature type="transmembrane region" description="Helical" evidence="8">
    <location>
        <begin position="652"/>
        <end position="674"/>
    </location>
</feature>
<dbReference type="InterPro" id="IPR044770">
    <property type="entry name" value="MFS_spinster-like"/>
</dbReference>
<feature type="transmembrane region" description="Helical" evidence="8">
    <location>
        <begin position="835"/>
        <end position="857"/>
    </location>
</feature>
<feature type="transmembrane region" description="Helical" evidence="8">
    <location>
        <begin position="795"/>
        <end position="815"/>
    </location>
</feature>
<feature type="compositionally biased region" description="Polar residues" evidence="7">
    <location>
        <begin position="179"/>
        <end position="189"/>
    </location>
</feature>
<comment type="subcellular location">
    <subcellularLocation>
        <location evidence="1">Membrane</location>
        <topology evidence="1">Multi-pass membrane protein</topology>
    </subcellularLocation>
</comment>
<feature type="compositionally biased region" description="Basic and acidic residues" evidence="7">
    <location>
        <begin position="373"/>
        <end position="388"/>
    </location>
</feature>
<keyword evidence="3 8" id="KW-0812">Transmembrane</keyword>
<feature type="transmembrane region" description="Helical" evidence="8">
    <location>
        <begin position="470"/>
        <end position="494"/>
    </location>
</feature>
<keyword evidence="2" id="KW-0813">Transport</keyword>
<feature type="transmembrane region" description="Helical" evidence="8">
    <location>
        <begin position="751"/>
        <end position="774"/>
    </location>
</feature>
<comment type="caution">
    <text evidence="10">The sequence shown here is derived from an EMBL/GenBank/DDBJ whole genome shotgun (WGS) entry which is preliminary data.</text>
</comment>
<dbReference type="InterPro" id="IPR036259">
    <property type="entry name" value="MFS_trans_sf"/>
</dbReference>
<feature type="transmembrane region" description="Helical" evidence="8">
    <location>
        <begin position="724"/>
        <end position="745"/>
    </location>
</feature>
<dbReference type="VEuPathDB" id="ToxoDB:CSUI_003323"/>
<evidence type="ECO:0000256" key="6">
    <source>
        <dbReference type="ARBA" id="ARBA00024338"/>
    </source>
</evidence>
<feature type="transmembrane region" description="Helical" evidence="8">
    <location>
        <begin position="689"/>
        <end position="712"/>
    </location>
</feature>
<evidence type="ECO:0000313" key="10">
    <source>
        <dbReference type="EMBL" id="PHJ22824.1"/>
    </source>
</evidence>
<dbReference type="PANTHER" id="PTHR23505:SF9">
    <property type="entry name" value="PROTEIN, PUTATIVE-RELATED"/>
    <property type="match status" value="1"/>
</dbReference>
<dbReference type="SUPFAM" id="SSF103473">
    <property type="entry name" value="MFS general substrate transporter"/>
    <property type="match status" value="1"/>
</dbReference>
<feature type="transmembrane region" description="Helical" evidence="8">
    <location>
        <begin position="571"/>
        <end position="588"/>
    </location>
</feature>
<dbReference type="Proteomes" id="UP000221165">
    <property type="component" value="Unassembled WGS sequence"/>
</dbReference>
<dbReference type="GeneID" id="94426732"/>
<dbReference type="GO" id="GO:0022857">
    <property type="term" value="F:transmembrane transporter activity"/>
    <property type="evidence" value="ECO:0007669"/>
    <property type="project" value="InterPro"/>
</dbReference>
<feature type="transmembrane region" description="Helical" evidence="8">
    <location>
        <begin position="500"/>
        <end position="517"/>
    </location>
</feature>
<feature type="transmembrane region" description="Helical" evidence="8">
    <location>
        <begin position="443"/>
        <end position="463"/>
    </location>
</feature>
<comment type="similarity">
    <text evidence="6">Belongs to the major facilitator superfamily. Spinster (TC 2.A.1.49) family.</text>
</comment>
<accession>A0A2C6L5L8</accession>
<dbReference type="EMBL" id="MIGC01001457">
    <property type="protein sequence ID" value="PHJ22824.1"/>
    <property type="molecule type" value="Genomic_DNA"/>
</dbReference>
<dbReference type="RefSeq" id="XP_067924501.1">
    <property type="nucleotide sequence ID" value="XM_068063521.1"/>
</dbReference>